<proteinExistence type="predicted"/>
<sequence length="260" mass="30069">MPVVEVMTRYGHNTLMSKGFMVSMFGRILDDPDLLRYAEEKDLMFFDFDLPKIKKKIYNYHLNFLEWNTAKETFTALLNSCSDFDVAGKKHMNCTEMSSNWNTYMFWILCQTKKLKKIGPPMSARRRMSRAKEPIFSIFHSLFSSKQKDKPFFLGSKITGKEYVAQCGKQKLKYTLYSGRLCKRSFCGFDNDVYSDFARLLGTSSNVESANIPLAMQEVAIQIVKDIGSEKFSSMSQSINNKKALGSRRMVRIVDIPFWL</sequence>
<name>A0AAV4U985_CAEEX</name>
<reference evidence="1 2" key="1">
    <citation type="submission" date="2021-06" db="EMBL/GenBank/DDBJ databases">
        <title>Caerostris extrusa draft genome.</title>
        <authorList>
            <person name="Kono N."/>
            <person name="Arakawa K."/>
        </authorList>
    </citation>
    <scope>NUCLEOTIDE SEQUENCE [LARGE SCALE GENOMIC DNA]</scope>
</reference>
<protein>
    <submittedName>
        <fullName evidence="1">Phosphoenolpyruvate synthase</fullName>
    </submittedName>
</protein>
<gene>
    <name evidence="1" type="primary">ppsA_7</name>
    <name evidence="1" type="ORF">CEXT_667001</name>
</gene>
<evidence type="ECO:0000313" key="1">
    <source>
        <dbReference type="EMBL" id="GIY54432.1"/>
    </source>
</evidence>
<accession>A0AAV4U985</accession>
<dbReference type="Proteomes" id="UP001054945">
    <property type="component" value="Unassembled WGS sequence"/>
</dbReference>
<evidence type="ECO:0000313" key="2">
    <source>
        <dbReference type="Proteomes" id="UP001054945"/>
    </source>
</evidence>
<organism evidence="1 2">
    <name type="scientific">Caerostris extrusa</name>
    <name type="common">Bark spider</name>
    <name type="synonym">Caerostris bankana</name>
    <dbReference type="NCBI Taxonomy" id="172846"/>
    <lineage>
        <taxon>Eukaryota</taxon>
        <taxon>Metazoa</taxon>
        <taxon>Ecdysozoa</taxon>
        <taxon>Arthropoda</taxon>
        <taxon>Chelicerata</taxon>
        <taxon>Arachnida</taxon>
        <taxon>Araneae</taxon>
        <taxon>Araneomorphae</taxon>
        <taxon>Entelegynae</taxon>
        <taxon>Araneoidea</taxon>
        <taxon>Araneidae</taxon>
        <taxon>Caerostris</taxon>
    </lineage>
</organism>
<dbReference type="AlphaFoldDB" id="A0AAV4U985"/>
<dbReference type="EMBL" id="BPLR01012514">
    <property type="protein sequence ID" value="GIY54432.1"/>
    <property type="molecule type" value="Genomic_DNA"/>
</dbReference>
<keyword evidence="2" id="KW-1185">Reference proteome</keyword>
<comment type="caution">
    <text evidence="1">The sequence shown here is derived from an EMBL/GenBank/DDBJ whole genome shotgun (WGS) entry which is preliminary data.</text>
</comment>